<comment type="caution">
    <text evidence="1">The sequence shown here is derived from an EMBL/GenBank/DDBJ whole genome shotgun (WGS) entry which is preliminary data.</text>
</comment>
<dbReference type="EMBL" id="AJIL01000723">
    <property type="protein sequence ID" value="KNE88912.1"/>
    <property type="molecule type" value="Genomic_DNA"/>
</dbReference>
<dbReference type="Proteomes" id="UP000054564">
    <property type="component" value="Unassembled WGS sequence"/>
</dbReference>
<organism evidence="1 2">
    <name type="scientific">Puccinia striiformis f. sp. tritici PST-78</name>
    <dbReference type="NCBI Taxonomy" id="1165861"/>
    <lineage>
        <taxon>Eukaryota</taxon>
        <taxon>Fungi</taxon>
        <taxon>Dikarya</taxon>
        <taxon>Basidiomycota</taxon>
        <taxon>Pucciniomycotina</taxon>
        <taxon>Pucciniomycetes</taxon>
        <taxon>Pucciniales</taxon>
        <taxon>Pucciniaceae</taxon>
        <taxon>Puccinia</taxon>
    </lineage>
</organism>
<name>A0A0L0UP92_9BASI</name>
<reference evidence="2" key="1">
    <citation type="submission" date="2014-03" db="EMBL/GenBank/DDBJ databases">
        <title>The Genome Sequence of Puccinia striiformis f. sp. tritici PST-78.</title>
        <authorList>
            <consortium name="The Broad Institute Genome Sequencing Platform"/>
            <person name="Cuomo C."/>
            <person name="Hulbert S."/>
            <person name="Chen X."/>
            <person name="Walker B."/>
            <person name="Young S.K."/>
            <person name="Zeng Q."/>
            <person name="Gargeya S."/>
            <person name="Fitzgerald M."/>
            <person name="Haas B."/>
            <person name="Abouelleil A."/>
            <person name="Alvarado L."/>
            <person name="Arachchi H.M."/>
            <person name="Berlin A.M."/>
            <person name="Chapman S.B."/>
            <person name="Goldberg J."/>
            <person name="Griggs A."/>
            <person name="Gujja S."/>
            <person name="Hansen M."/>
            <person name="Howarth C."/>
            <person name="Imamovic A."/>
            <person name="Larimer J."/>
            <person name="McCowan C."/>
            <person name="Montmayeur A."/>
            <person name="Murphy C."/>
            <person name="Neiman D."/>
            <person name="Pearson M."/>
            <person name="Priest M."/>
            <person name="Roberts A."/>
            <person name="Saif S."/>
            <person name="Shea T."/>
            <person name="Sisk P."/>
            <person name="Sykes S."/>
            <person name="Wortman J."/>
            <person name="Nusbaum C."/>
            <person name="Birren B."/>
        </authorList>
    </citation>
    <scope>NUCLEOTIDE SEQUENCE [LARGE SCALE GENOMIC DNA]</scope>
    <source>
        <strain evidence="2">race PST-78</strain>
    </source>
</reference>
<keyword evidence="2" id="KW-1185">Reference proteome</keyword>
<evidence type="ECO:0000313" key="2">
    <source>
        <dbReference type="Proteomes" id="UP000054564"/>
    </source>
</evidence>
<evidence type="ECO:0000313" key="1">
    <source>
        <dbReference type="EMBL" id="KNE88912.1"/>
    </source>
</evidence>
<protein>
    <submittedName>
        <fullName evidence="1">Uncharacterized protein</fullName>
    </submittedName>
</protein>
<gene>
    <name evidence="1" type="ORF">PSTG_17642</name>
</gene>
<proteinExistence type="predicted"/>
<accession>A0A0L0UP92</accession>
<dbReference type="AlphaFoldDB" id="A0A0L0UP92"/>
<sequence>MASHPRQAGRSSQIDLDQVVREGEEYGVWVVPTHGPVTTISEELVLLHSMRKVIIQTVQGPTESNLLK</sequence>